<feature type="coiled-coil region" evidence="1">
    <location>
        <begin position="348"/>
        <end position="375"/>
    </location>
</feature>
<keyword evidence="1" id="KW-0175">Coiled coil</keyword>
<proteinExistence type="predicted"/>
<dbReference type="Proteomes" id="UP000693942">
    <property type="component" value="Unassembled WGS sequence"/>
</dbReference>
<accession>A0A8J5U527</accession>
<organism evidence="2 3">
    <name type="scientific">Fusarium oxysporum f. sp. raphani</name>
    <dbReference type="NCBI Taxonomy" id="96318"/>
    <lineage>
        <taxon>Eukaryota</taxon>
        <taxon>Fungi</taxon>
        <taxon>Dikarya</taxon>
        <taxon>Ascomycota</taxon>
        <taxon>Pezizomycotina</taxon>
        <taxon>Sordariomycetes</taxon>
        <taxon>Hypocreomycetidae</taxon>
        <taxon>Hypocreales</taxon>
        <taxon>Nectriaceae</taxon>
        <taxon>Fusarium</taxon>
        <taxon>Fusarium oxysporum species complex</taxon>
    </lineage>
</organism>
<dbReference type="AlphaFoldDB" id="A0A8J5U527"/>
<sequence>MRLPDDGQEYCQCSPEECTREGECNSSESILCGECMLPFEPVNTTPAQHAIASTAALPSEIVVYSALSCYRKKIKKAGARLLADEEIERFIGSKKHLLGIKEVVNEYGTSAMCVVARILIQKQVFELPIGERRRRFPELFPKLPLSIEDDVSNQNTGVSGSEDISGGLCRIEADQEQSDEPVEKVGNQDKGQHGFTKLKVWHKDPSYPVPLEARVQHRLMVKLQQVMEHACYEFAQREMQKTLEDQEWDHPEAVELDQWMNILIGHDGFDTNKSTEELEALFLSGVEIRDVAVKRVIVDPWRTRVFLKNAEDILKVLEAGDCLHIVKKLRGDVEKSLGELHLTTMHERVRVEKELAEIAAESKKLQQRRERVKAEILPWMKQCQEVAGSRVLEAICAAEVVAEV</sequence>
<reference evidence="2" key="1">
    <citation type="submission" date="2021-04" db="EMBL/GenBank/DDBJ databases">
        <title>First draft genome resource for Brassicaceae pathogens Fusarium oxysporum f. sp. raphani and Fusarium oxysporum f. sp. rapae.</title>
        <authorList>
            <person name="Asai S."/>
        </authorList>
    </citation>
    <scope>NUCLEOTIDE SEQUENCE</scope>
    <source>
        <strain evidence="2">Tf1262</strain>
    </source>
</reference>
<evidence type="ECO:0000256" key="1">
    <source>
        <dbReference type="SAM" id="Coils"/>
    </source>
</evidence>
<protein>
    <submittedName>
        <fullName evidence="2">Uncharacterized protein</fullName>
    </submittedName>
</protein>
<name>A0A8J5U527_FUSOX</name>
<dbReference type="EMBL" id="JAELUR010000025">
    <property type="protein sequence ID" value="KAG7410346.1"/>
    <property type="molecule type" value="Genomic_DNA"/>
</dbReference>
<evidence type="ECO:0000313" key="2">
    <source>
        <dbReference type="EMBL" id="KAG7410346.1"/>
    </source>
</evidence>
<gene>
    <name evidence="2" type="ORF">Forpi1262_v017605</name>
</gene>
<comment type="caution">
    <text evidence="2">The sequence shown here is derived from an EMBL/GenBank/DDBJ whole genome shotgun (WGS) entry which is preliminary data.</text>
</comment>
<evidence type="ECO:0000313" key="3">
    <source>
        <dbReference type="Proteomes" id="UP000693942"/>
    </source>
</evidence>